<feature type="transmembrane region" description="Helical" evidence="1">
    <location>
        <begin position="133"/>
        <end position="156"/>
    </location>
</feature>
<feature type="transmembrane region" description="Helical" evidence="1">
    <location>
        <begin position="360"/>
        <end position="382"/>
    </location>
</feature>
<feature type="transmembrane region" description="Helical" evidence="1">
    <location>
        <begin position="266"/>
        <end position="289"/>
    </location>
</feature>
<keyword evidence="3" id="KW-1185">Reference proteome</keyword>
<reference evidence="2 3" key="1">
    <citation type="submission" date="2015-12" db="EMBL/GenBank/DDBJ databases">
        <title>The genome of Folsomia candida.</title>
        <authorList>
            <person name="Faddeeva A."/>
            <person name="Derks M.F."/>
            <person name="Anvar Y."/>
            <person name="Smit S."/>
            <person name="Van Straalen N."/>
            <person name="Roelofs D."/>
        </authorList>
    </citation>
    <scope>NUCLEOTIDE SEQUENCE [LARGE SCALE GENOMIC DNA]</scope>
    <source>
        <strain evidence="2 3">VU population</strain>
        <tissue evidence="2">Whole body</tissue>
    </source>
</reference>
<evidence type="ECO:0000313" key="2">
    <source>
        <dbReference type="EMBL" id="OXA46159.1"/>
    </source>
</evidence>
<feature type="transmembrane region" description="Helical" evidence="1">
    <location>
        <begin position="301"/>
        <end position="320"/>
    </location>
</feature>
<keyword evidence="1" id="KW-0472">Membrane</keyword>
<comment type="caution">
    <text evidence="2">The sequence shown here is derived from an EMBL/GenBank/DDBJ whole genome shotgun (WGS) entry which is preliminary data.</text>
</comment>
<evidence type="ECO:0000313" key="3">
    <source>
        <dbReference type="Proteomes" id="UP000198287"/>
    </source>
</evidence>
<organism evidence="2 3">
    <name type="scientific">Folsomia candida</name>
    <name type="common">Springtail</name>
    <dbReference type="NCBI Taxonomy" id="158441"/>
    <lineage>
        <taxon>Eukaryota</taxon>
        <taxon>Metazoa</taxon>
        <taxon>Ecdysozoa</taxon>
        <taxon>Arthropoda</taxon>
        <taxon>Hexapoda</taxon>
        <taxon>Collembola</taxon>
        <taxon>Entomobryomorpha</taxon>
        <taxon>Isotomoidea</taxon>
        <taxon>Isotomidae</taxon>
        <taxon>Proisotominae</taxon>
        <taxon>Folsomia</taxon>
    </lineage>
</organism>
<feature type="transmembrane region" description="Helical" evidence="1">
    <location>
        <begin position="47"/>
        <end position="68"/>
    </location>
</feature>
<dbReference type="Proteomes" id="UP000198287">
    <property type="component" value="Unassembled WGS sequence"/>
</dbReference>
<name>A0A226DLT5_FOLCA</name>
<dbReference type="AlphaFoldDB" id="A0A226DLT5"/>
<feature type="transmembrane region" description="Helical" evidence="1">
    <location>
        <begin position="80"/>
        <end position="100"/>
    </location>
</feature>
<gene>
    <name evidence="2" type="ORF">Fcan01_19068</name>
</gene>
<evidence type="ECO:0000256" key="1">
    <source>
        <dbReference type="SAM" id="Phobius"/>
    </source>
</evidence>
<keyword evidence="1" id="KW-1133">Transmembrane helix</keyword>
<proteinExistence type="predicted"/>
<sequence>MILSSISDLTRFQIKLISCFVPCPIFLPRTNNPILYKVLYKALSNPVPLTVCALFDIFLASSAIYHLTRTNLDVTTKASITFFGAILPIAILMTVSSLYINADKCVTLLNFILSYEKFLKSEKIRIYQKILKLIVRLLGLPGSFLAPIFLISMNIIEPERAPFVGSVIWAGSRTEYFAGHSIISIAIIGQGWIYCWLSAGACMAIFNVFTATIFSIWVCLVEIKSWTKFTTISKFSLAAILIQQLTKYNELKIIESQTNATFRAMFLPCIILLFAVGNILSTFISISYLRDGTLFQNFGHFYFLLVSLETYLGTLCFGTLSGKVNKMSIQFLKNLEKRSVADYPVLRKRIKASAPIRIRFGSNFFTILIPLVMIGVCIKWTVKLLLIKTEC</sequence>
<feature type="transmembrane region" description="Helical" evidence="1">
    <location>
        <begin position="204"/>
        <end position="223"/>
    </location>
</feature>
<protein>
    <submittedName>
        <fullName evidence="2">Uncharacterized protein</fullName>
    </submittedName>
</protein>
<keyword evidence="1" id="KW-0812">Transmembrane</keyword>
<dbReference type="EMBL" id="LNIX01000016">
    <property type="protein sequence ID" value="OXA46159.1"/>
    <property type="molecule type" value="Genomic_DNA"/>
</dbReference>
<accession>A0A226DLT5</accession>